<dbReference type="RefSeq" id="WP_142894531.1">
    <property type="nucleotide sequence ID" value="NZ_ML660165.1"/>
</dbReference>
<evidence type="ECO:0000313" key="15">
    <source>
        <dbReference type="EMBL" id="TQV86988.1"/>
    </source>
</evidence>
<protein>
    <recommendedName>
        <fullName evidence="4">ADP-ribose pyrophosphatase</fullName>
        <ecNumber evidence="3">3.6.1.13</ecNumber>
    </recommendedName>
    <alternativeName>
        <fullName evidence="9">ADP-ribose diphosphatase</fullName>
    </alternativeName>
    <alternativeName>
        <fullName evidence="11">ADP-ribose phosphohydrolase</fullName>
    </alternativeName>
    <alternativeName>
        <fullName evidence="10">Adenosine diphosphoribose pyrophosphatase</fullName>
    </alternativeName>
</protein>
<keyword evidence="16" id="KW-1185">Reference proteome</keyword>
<dbReference type="PANTHER" id="PTHR11839:SF5">
    <property type="entry name" value="ADP-RIBOSE PYROPHOSPHATASE"/>
    <property type="match status" value="1"/>
</dbReference>
<dbReference type="GO" id="GO:0006753">
    <property type="term" value="P:nucleoside phosphate metabolic process"/>
    <property type="evidence" value="ECO:0007669"/>
    <property type="project" value="TreeGrafter"/>
</dbReference>
<dbReference type="GO" id="GO:0019144">
    <property type="term" value="F:ADP-sugar diphosphatase activity"/>
    <property type="evidence" value="ECO:0007669"/>
    <property type="project" value="TreeGrafter"/>
</dbReference>
<dbReference type="Gene3D" id="3.90.79.10">
    <property type="entry name" value="Nucleoside Triphosphate Pyrophosphohydrolase"/>
    <property type="match status" value="1"/>
</dbReference>
<evidence type="ECO:0000256" key="5">
    <source>
        <dbReference type="ARBA" id="ARBA00022723"/>
    </source>
</evidence>
<evidence type="ECO:0000313" key="16">
    <source>
        <dbReference type="Proteomes" id="UP000315439"/>
    </source>
</evidence>
<dbReference type="PROSITE" id="PS00893">
    <property type="entry name" value="NUDIX_BOX"/>
    <property type="match status" value="1"/>
</dbReference>
<dbReference type="InterPro" id="IPR020084">
    <property type="entry name" value="NUDIX_hydrolase_CS"/>
</dbReference>
<dbReference type="Proteomes" id="UP000315439">
    <property type="component" value="Unassembled WGS sequence"/>
</dbReference>
<evidence type="ECO:0000256" key="9">
    <source>
        <dbReference type="ARBA" id="ARBA00030162"/>
    </source>
</evidence>
<organism evidence="15 16">
    <name type="scientific">Aliikangiella coralliicola</name>
    <dbReference type="NCBI Taxonomy" id="2592383"/>
    <lineage>
        <taxon>Bacteria</taxon>
        <taxon>Pseudomonadati</taxon>
        <taxon>Pseudomonadota</taxon>
        <taxon>Gammaproteobacteria</taxon>
        <taxon>Oceanospirillales</taxon>
        <taxon>Pleioneaceae</taxon>
        <taxon>Aliikangiella</taxon>
    </lineage>
</organism>
<comment type="catalytic activity">
    <reaction evidence="12">
        <text>ADP-D-ribose + H2O = D-ribose 5-phosphate + AMP + 2 H(+)</text>
        <dbReference type="Rhea" id="RHEA:10412"/>
        <dbReference type="ChEBI" id="CHEBI:15377"/>
        <dbReference type="ChEBI" id="CHEBI:15378"/>
        <dbReference type="ChEBI" id="CHEBI:57967"/>
        <dbReference type="ChEBI" id="CHEBI:78346"/>
        <dbReference type="ChEBI" id="CHEBI:456215"/>
        <dbReference type="EC" id="3.6.1.13"/>
    </reaction>
</comment>
<accession>A0A545UBZ6</accession>
<keyword evidence="5 13" id="KW-0479">Metal-binding</keyword>
<proteinExistence type="inferred from homology"/>
<keyword evidence="6" id="KW-0378">Hydrolase</keyword>
<feature type="binding site" evidence="13">
    <location>
        <position position="89"/>
    </location>
    <ligand>
        <name>Mg(2+)</name>
        <dbReference type="ChEBI" id="CHEBI:18420"/>
        <label>1</label>
    </ligand>
</feature>
<comment type="similarity">
    <text evidence="2">Belongs to the Nudix hydrolase family. NudF subfamily.</text>
</comment>
<comment type="function">
    <text evidence="8">Acts on ADP-mannose and ADP-glucose as well as ADP-ribose. Prevents glycogen biosynthesis. The reaction catalyzed by this enzyme is a limiting step of the gluconeogenic process.</text>
</comment>
<dbReference type="GO" id="GO:0047631">
    <property type="term" value="F:ADP-ribose diphosphatase activity"/>
    <property type="evidence" value="ECO:0007669"/>
    <property type="project" value="UniProtKB-EC"/>
</dbReference>
<comment type="cofactor">
    <cofactor evidence="1 13">
        <name>Mg(2+)</name>
        <dbReference type="ChEBI" id="CHEBI:18420"/>
    </cofactor>
</comment>
<evidence type="ECO:0000256" key="1">
    <source>
        <dbReference type="ARBA" id="ARBA00001946"/>
    </source>
</evidence>
<dbReference type="SUPFAM" id="SSF55811">
    <property type="entry name" value="Nudix"/>
    <property type="match status" value="1"/>
</dbReference>
<dbReference type="GO" id="GO:0005829">
    <property type="term" value="C:cytosol"/>
    <property type="evidence" value="ECO:0007669"/>
    <property type="project" value="TreeGrafter"/>
</dbReference>
<dbReference type="GO" id="GO:0046872">
    <property type="term" value="F:metal ion binding"/>
    <property type="evidence" value="ECO:0007669"/>
    <property type="project" value="UniProtKB-KW"/>
</dbReference>
<feature type="binding site" evidence="13">
    <location>
        <position position="105"/>
    </location>
    <ligand>
        <name>Mg(2+)</name>
        <dbReference type="ChEBI" id="CHEBI:18420"/>
        <label>1</label>
    </ligand>
</feature>
<dbReference type="InterPro" id="IPR004385">
    <property type="entry name" value="NDP_pyrophosphatase"/>
</dbReference>
<evidence type="ECO:0000256" key="10">
    <source>
        <dbReference type="ARBA" id="ARBA00030308"/>
    </source>
</evidence>
<evidence type="ECO:0000256" key="12">
    <source>
        <dbReference type="ARBA" id="ARBA00049546"/>
    </source>
</evidence>
<evidence type="ECO:0000256" key="7">
    <source>
        <dbReference type="ARBA" id="ARBA00022842"/>
    </source>
</evidence>
<dbReference type="OrthoDB" id="5292471at2"/>
<evidence type="ECO:0000256" key="3">
    <source>
        <dbReference type="ARBA" id="ARBA00012453"/>
    </source>
</evidence>
<evidence type="ECO:0000256" key="13">
    <source>
        <dbReference type="PIRSR" id="PIRSR604385-2"/>
    </source>
</evidence>
<dbReference type="AlphaFoldDB" id="A0A545UBZ6"/>
<feature type="binding site" evidence="13">
    <location>
        <position position="157"/>
    </location>
    <ligand>
        <name>Mg(2+)</name>
        <dbReference type="ChEBI" id="CHEBI:18420"/>
        <label>1</label>
    </ligand>
</feature>
<evidence type="ECO:0000256" key="8">
    <source>
        <dbReference type="ARBA" id="ARBA00025164"/>
    </source>
</evidence>
<evidence type="ECO:0000259" key="14">
    <source>
        <dbReference type="PROSITE" id="PS51462"/>
    </source>
</evidence>
<feature type="domain" description="Nudix hydrolase" evidence="14">
    <location>
        <begin position="48"/>
        <end position="186"/>
    </location>
</feature>
<dbReference type="Pfam" id="PF00293">
    <property type="entry name" value="NUDIX"/>
    <property type="match status" value="1"/>
</dbReference>
<dbReference type="PROSITE" id="PS51462">
    <property type="entry name" value="NUDIX"/>
    <property type="match status" value="1"/>
</dbReference>
<evidence type="ECO:0000256" key="6">
    <source>
        <dbReference type="ARBA" id="ARBA00022801"/>
    </source>
</evidence>
<dbReference type="EC" id="3.6.1.13" evidence="3"/>
<keyword evidence="7 13" id="KW-0460">Magnesium</keyword>
<sequence>MSNPIRMNYKKLAKESMYQGFFELNRYTFCYEMFKGGWSQPFQREVFERGHAAAVLLLDPVANLLVLVEQFRPGAVETEADPWLLELVAGIIEENEKPEDVVFRESVEEAGCEVKNVTKICEYLVSPGGTTERIWLYLGEIDASRLPEYAGLEEENEDIKIHKIPVSKAFEMLDGGEINNAMTLISLQWLKLHWHEKESFFS</sequence>
<evidence type="ECO:0000256" key="4">
    <source>
        <dbReference type="ARBA" id="ARBA00013297"/>
    </source>
</evidence>
<feature type="binding site" evidence="13">
    <location>
        <position position="109"/>
    </location>
    <ligand>
        <name>Mg(2+)</name>
        <dbReference type="ChEBI" id="CHEBI:18420"/>
        <label>1</label>
    </ligand>
</feature>
<gene>
    <name evidence="15" type="ORF">FLL46_14355</name>
</gene>
<comment type="caution">
    <text evidence="15">The sequence shown here is derived from an EMBL/GenBank/DDBJ whole genome shotgun (WGS) entry which is preliminary data.</text>
</comment>
<reference evidence="15 16" key="1">
    <citation type="submission" date="2019-07" db="EMBL/GenBank/DDBJ databases">
        <title>Draft genome for Aliikangiella sp. M105.</title>
        <authorList>
            <person name="Wang G."/>
        </authorList>
    </citation>
    <scope>NUCLEOTIDE SEQUENCE [LARGE SCALE GENOMIC DNA]</scope>
    <source>
        <strain evidence="15 16">M105</strain>
    </source>
</reference>
<evidence type="ECO:0000256" key="11">
    <source>
        <dbReference type="ARBA" id="ARBA00033056"/>
    </source>
</evidence>
<dbReference type="CDD" id="cd24155">
    <property type="entry name" value="NUDIX_ADPRase"/>
    <property type="match status" value="1"/>
</dbReference>
<name>A0A545UBZ6_9GAMM</name>
<dbReference type="GO" id="GO:0019693">
    <property type="term" value="P:ribose phosphate metabolic process"/>
    <property type="evidence" value="ECO:0007669"/>
    <property type="project" value="TreeGrafter"/>
</dbReference>
<dbReference type="NCBIfam" id="TIGR00052">
    <property type="entry name" value="nudix-type nucleoside diphosphatase, YffH/AdpP family"/>
    <property type="match status" value="1"/>
</dbReference>
<dbReference type="EMBL" id="VIKS01000009">
    <property type="protein sequence ID" value="TQV86988.1"/>
    <property type="molecule type" value="Genomic_DNA"/>
</dbReference>
<dbReference type="InterPro" id="IPR015797">
    <property type="entry name" value="NUDIX_hydrolase-like_dom_sf"/>
</dbReference>
<dbReference type="PANTHER" id="PTHR11839">
    <property type="entry name" value="UDP/ADP-SUGAR PYROPHOSPHATASE"/>
    <property type="match status" value="1"/>
</dbReference>
<evidence type="ECO:0000256" key="2">
    <source>
        <dbReference type="ARBA" id="ARBA00007482"/>
    </source>
</evidence>
<dbReference type="InterPro" id="IPR000086">
    <property type="entry name" value="NUDIX_hydrolase_dom"/>
</dbReference>